<sequence length="305" mass="33496">MPAPARFLALLCLLLLQACSHFERPAGEAPVSAHTYRFEDGGTARYYVVDKRPTGERPSTYLFVIPGSDCGSMGSVLPGYFDGLAGRDGGMRIFLLHKRFVGPVNGACSDAFTRADHPSRWLADQAEFIRAELAAASANGQFPQRVALAGMSEGAEIVPILARDISGVTHVALIANGGMDPFDAYRLQLQRNGLQHALADVARLCASPSEGIIAAERSCRYWVELQAIRHTENLLALRLPVFMAMGEADTAVPVESAWHIRDRFAERGKKNLHLLTVPGAGHDFRQDGKSRLPYVWEAFEHWLQK</sequence>
<dbReference type="RefSeq" id="WP_088710491.1">
    <property type="nucleotide sequence ID" value="NZ_LSTO01000009.1"/>
</dbReference>
<dbReference type="GO" id="GO:0008236">
    <property type="term" value="F:serine-type peptidase activity"/>
    <property type="evidence" value="ECO:0007669"/>
    <property type="project" value="InterPro"/>
</dbReference>
<dbReference type="PANTHER" id="PTHR43265">
    <property type="entry name" value="ESTERASE ESTD"/>
    <property type="match status" value="1"/>
</dbReference>
<reference evidence="3 4" key="1">
    <citation type="submission" date="2016-02" db="EMBL/GenBank/DDBJ databases">
        <authorList>
            <person name="Wen L."/>
            <person name="He K."/>
            <person name="Yang H."/>
        </authorList>
    </citation>
    <scope>NUCLEOTIDE SEQUENCE [LARGE SCALE GENOMIC DNA]</scope>
    <source>
        <strain evidence="3 4">TSA40</strain>
    </source>
</reference>
<dbReference type="PROSITE" id="PS51257">
    <property type="entry name" value="PROKAR_LIPOPROTEIN"/>
    <property type="match status" value="1"/>
</dbReference>
<dbReference type="GO" id="GO:0006508">
    <property type="term" value="P:proteolysis"/>
    <property type="evidence" value="ECO:0007669"/>
    <property type="project" value="InterPro"/>
</dbReference>
<accession>A0A254TF85</accession>
<gene>
    <name evidence="3" type="ORF">AYR66_02515</name>
</gene>
<dbReference type="EMBL" id="LSTO01000009">
    <property type="protein sequence ID" value="OWW18338.1"/>
    <property type="molecule type" value="Genomic_DNA"/>
</dbReference>
<dbReference type="Proteomes" id="UP000197535">
    <property type="component" value="Unassembled WGS sequence"/>
</dbReference>
<feature type="domain" description="Peptidase S9 prolyl oligopeptidase catalytic" evidence="2">
    <location>
        <begin position="223"/>
        <end position="304"/>
    </location>
</feature>
<feature type="signal peptide" evidence="1">
    <location>
        <begin position="1"/>
        <end position="23"/>
    </location>
</feature>
<dbReference type="OrthoDB" id="8452438at2"/>
<dbReference type="InterPro" id="IPR053145">
    <property type="entry name" value="AB_hydrolase_Est10"/>
</dbReference>
<dbReference type="Pfam" id="PF00326">
    <property type="entry name" value="Peptidase_S9"/>
    <property type="match status" value="1"/>
</dbReference>
<evidence type="ECO:0000259" key="2">
    <source>
        <dbReference type="Pfam" id="PF00326"/>
    </source>
</evidence>
<keyword evidence="1" id="KW-0732">Signal</keyword>
<feature type="chain" id="PRO_5012174367" description="Peptidase S9 prolyl oligopeptidase catalytic domain-containing protein" evidence="1">
    <location>
        <begin position="24"/>
        <end position="305"/>
    </location>
</feature>
<proteinExistence type="predicted"/>
<dbReference type="SUPFAM" id="SSF53474">
    <property type="entry name" value="alpha/beta-Hydrolases"/>
    <property type="match status" value="1"/>
</dbReference>
<organism evidence="3 4">
    <name type="scientific">Noviherbaspirillum denitrificans</name>
    <dbReference type="NCBI Taxonomy" id="1968433"/>
    <lineage>
        <taxon>Bacteria</taxon>
        <taxon>Pseudomonadati</taxon>
        <taxon>Pseudomonadota</taxon>
        <taxon>Betaproteobacteria</taxon>
        <taxon>Burkholderiales</taxon>
        <taxon>Oxalobacteraceae</taxon>
        <taxon>Noviherbaspirillum</taxon>
    </lineage>
</organism>
<dbReference type="PANTHER" id="PTHR43265:SF1">
    <property type="entry name" value="ESTERASE ESTD"/>
    <property type="match status" value="1"/>
</dbReference>
<evidence type="ECO:0000313" key="3">
    <source>
        <dbReference type="EMBL" id="OWW18338.1"/>
    </source>
</evidence>
<comment type="caution">
    <text evidence="3">The sequence shown here is derived from an EMBL/GenBank/DDBJ whole genome shotgun (WGS) entry which is preliminary data.</text>
</comment>
<dbReference type="InterPro" id="IPR001375">
    <property type="entry name" value="Peptidase_S9_cat"/>
</dbReference>
<evidence type="ECO:0000313" key="4">
    <source>
        <dbReference type="Proteomes" id="UP000197535"/>
    </source>
</evidence>
<dbReference type="InterPro" id="IPR029058">
    <property type="entry name" value="AB_hydrolase_fold"/>
</dbReference>
<dbReference type="AlphaFoldDB" id="A0A254TF85"/>
<dbReference type="Gene3D" id="3.40.50.1820">
    <property type="entry name" value="alpha/beta hydrolase"/>
    <property type="match status" value="1"/>
</dbReference>
<evidence type="ECO:0000256" key="1">
    <source>
        <dbReference type="SAM" id="SignalP"/>
    </source>
</evidence>
<dbReference type="GO" id="GO:0052689">
    <property type="term" value="F:carboxylic ester hydrolase activity"/>
    <property type="evidence" value="ECO:0007669"/>
    <property type="project" value="TreeGrafter"/>
</dbReference>
<name>A0A254TF85_9BURK</name>
<protein>
    <recommendedName>
        <fullName evidence="2">Peptidase S9 prolyl oligopeptidase catalytic domain-containing protein</fullName>
    </recommendedName>
</protein>
<keyword evidence="4" id="KW-1185">Reference proteome</keyword>